<dbReference type="InterPro" id="IPR015421">
    <property type="entry name" value="PyrdxlP-dep_Trfase_major"/>
</dbReference>
<gene>
    <name evidence="3" type="ORF">ACFQXB_09200</name>
</gene>
<sequence length="547" mass="57716">MRAGLVGEGSAFAGPFGPRPLIYADYTASGRSLDFIEEAIRRQVQPFYGNTHTETSHTGMHTTRLRESARAAVRAAVGAGPEHAVIFTGAGATAAIDKFARLLAQHPGGRPLVLIGPHEHHSNDLIWREAACDTLRIPMGADGAPDLAALAEALRLHRDRPLKVGAFAAASNVTGLRTDLRAIARMMHAAGGLIACDFAAAGPYVSIGMAGSAPTADDHLDAVFLSPHKFAGGPGASGVLVVDRALCDTPRPTVAGGGTVSYVTADRHSFVAAAERREEAGTPAILGDIRAGMVLRLKDLVGTARIHAEETRIVAETFADWGRNPRIRILGPQNPDRLGIFALNVVAGRRMLHHNLVVALLNDLFGIQARGGCSCAGPYGHALLGLDRDTAARHEALVAAGHSLFRPGWARIGLNWLMTPATCDHIRRAVAFVADHGADLMRLYRVDSRSGIWRARGHGSPAEPTDIASLLHPAPPPELVAPDPAACFDLARDLVAAAREMPPPPAPDAPDPAQEAVRWFWWPHEAEAAATGGADHGAAFAPASGRL</sequence>
<reference evidence="4" key="1">
    <citation type="journal article" date="2019" name="Int. J. Syst. Evol. Microbiol.">
        <title>The Global Catalogue of Microorganisms (GCM) 10K type strain sequencing project: providing services to taxonomists for standard genome sequencing and annotation.</title>
        <authorList>
            <consortium name="The Broad Institute Genomics Platform"/>
            <consortium name="The Broad Institute Genome Sequencing Center for Infectious Disease"/>
            <person name="Wu L."/>
            <person name="Ma J."/>
        </authorList>
    </citation>
    <scope>NUCLEOTIDE SEQUENCE [LARGE SCALE GENOMIC DNA]</scope>
    <source>
        <strain evidence="4">CGMCC 1.12750</strain>
    </source>
</reference>
<dbReference type="Pfam" id="PF00266">
    <property type="entry name" value="Aminotran_5"/>
    <property type="match status" value="1"/>
</dbReference>
<dbReference type="Gene3D" id="3.90.1150.10">
    <property type="entry name" value="Aspartate Aminotransferase, domain 1"/>
    <property type="match status" value="1"/>
</dbReference>
<protein>
    <submittedName>
        <fullName evidence="3">Aminotransferase class V-fold PLP-dependent enzyme</fullName>
    </submittedName>
</protein>
<dbReference type="GO" id="GO:0008483">
    <property type="term" value="F:transaminase activity"/>
    <property type="evidence" value="ECO:0007669"/>
    <property type="project" value="UniProtKB-KW"/>
</dbReference>
<keyword evidence="3" id="KW-0032">Aminotransferase</keyword>
<dbReference type="PANTHER" id="PTHR43686">
    <property type="entry name" value="SULFURTRANSFERASE-RELATED"/>
    <property type="match status" value="1"/>
</dbReference>
<feature type="domain" description="Aminotransferase class V" evidence="2">
    <location>
        <begin position="22"/>
        <end position="381"/>
    </location>
</feature>
<keyword evidence="1" id="KW-0663">Pyridoxal phosphate</keyword>
<dbReference type="PANTHER" id="PTHR43686:SF1">
    <property type="entry name" value="AMINOTRAN_5 DOMAIN-CONTAINING PROTEIN"/>
    <property type="match status" value="1"/>
</dbReference>
<evidence type="ECO:0000259" key="2">
    <source>
        <dbReference type="Pfam" id="PF00266"/>
    </source>
</evidence>
<dbReference type="InterPro" id="IPR015422">
    <property type="entry name" value="PyrdxlP-dep_Trfase_small"/>
</dbReference>
<dbReference type="EMBL" id="JBHTFQ010000004">
    <property type="protein sequence ID" value="MFC7704370.1"/>
    <property type="molecule type" value="Genomic_DNA"/>
</dbReference>
<evidence type="ECO:0000313" key="3">
    <source>
        <dbReference type="EMBL" id="MFC7704370.1"/>
    </source>
</evidence>
<dbReference type="SUPFAM" id="SSF53383">
    <property type="entry name" value="PLP-dependent transferases"/>
    <property type="match status" value="1"/>
</dbReference>
<organism evidence="3 4">
    <name type="scientific">Plastorhodobacter daqingensis</name>
    <dbReference type="NCBI Taxonomy" id="1387281"/>
    <lineage>
        <taxon>Bacteria</taxon>
        <taxon>Pseudomonadati</taxon>
        <taxon>Pseudomonadota</taxon>
        <taxon>Alphaproteobacteria</taxon>
        <taxon>Rhodobacterales</taxon>
        <taxon>Paracoccaceae</taxon>
        <taxon>Plastorhodobacter</taxon>
    </lineage>
</organism>
<keyword evidence="4" id="KW-1185">Reference proteome</keyword>
<dbReference type="Gene3D" id="3.40.640.10">
    <property type="entry name" value="Type I PLP-dependent aspartate aminotransferase-like (Major domain)"/>
    <property type="match status" value="1"/>
</dbReference>
<comment type="caution">
    <text evidence="3">The sequence shown here is derived from an EMBL/GenBank/DDBJ whole genome shotgun (WGS) entry which is preliminary data.</text>
</comment>
<dbReference type="Proteomes" id="UP001596516">
    <property type="component" value="Unassembled WGS sequence"/>
</dbReference>
<dbReference type="InterPro" id="IPR015424">
    <property type="entry name" value="PyrdxlP-dep_Trfase"/>
</dbReference>
<evidence type="ECO:0000256" key="1">
    <source>
        <dbReference type="ARBA" id="ARBA00022898"/>
    </source>
</evidence>
<evidence type="ECO:0000313" key="4">
    <source>
        <dbReference type="Proteomes" id="UP001596516"/>
    </source>
</evidence>
<dbReference type="InterPro" id="IPR000192">
    <property type="entry name" value="Aminotrans_V_dom"/>
</dbReference>
<name>A0ABW2UM71_9RHOB</name>
<dbReference type="RefSeq" id="WP_377402520.1">
    <property type="nucleotide sequence ID" value="NZ_JBHTFQ010000004.1"/>
</dbReference>
<accession>A0ABW2UM71</accession>
<keyword evidence="3" id="KW-0808">Transferase</keyword>
<proteinExistence type="predicted"/>